<dbReference type="GO" id="GO:0016805">
    <property type="term" value="F:dipeptidase activity"/>
    <property type="evidence" value="ECO:0007669"/>
    <property type="project" value="TreeGrafter"/>
</dbReference>
<feature type="region of interest" description="Disordered" evidence="4">
    <location>
        <begin position="45"/>
        <end position="69"/>
    </location>
</feature>
<protein>
    <recommendedName>
        <fullName evidence="7">Peptidase M20 dimerisation domain-containing protein</fullName>
    </recommendedName>
</protein>
<dbReference type="GO" id="GO:0006508">
    <property type="term" value="P:proteolysis"/>
    <property type="evidence" value="ECO:0007669"/>
    <property type="project" value="UniProtKB-KW"/>
</dbReference>
<dbReference type="PANTHER" id="PTHR43270">
    <property type="entry name" value="BETA-ALA-HIS DIPEPTIDASE"/>
    <property type="match status" value="1"/>
</dbReference>
<evidence type="ECO:0000313" key="6">
    <source>
        <dbReference type="Proteomes" id="UP000472241"/>
    </source>
</evidence>
<reference evidence="5" key="1">
    <citation type="submission" date="2025-08" db="UniProtKB">
        <authorList>
            <consortium name="Ensembl"/>
        </authorList>
    </citation>
    <scope>IDENTIFICATION</scope>
</reference>
<dbReference type="PANTHER" id="PTHR43270:SF11">
    <property type="entry name" value="CYTOSOLIC NON-SPECIFIC DIPEPTIDASE"/>
    <property type="match status" value="1"/>
</dbReference>
<evidence type="ECO:0000256" key="1">
    <source>
        <dbReference type="ARBA" id="ARBA00022670"/>
    </source>
</evidence>
<keyword evidence="2" id="KW-0479">Metal-binding</keyword>
<dbReference type="Proteomes" id="UP000472241">
    <property type="component" value="Unplaced"/>
</dbReference>
<evidence type="ECO:0000313" key="5">
    <source>
        <dbReference type="Ensembl" id="ENSLCNP00005022603.1"/>
    </source>
</evidence>
<sequence>ARVPSADEVPGTRGELVPVRECFVGRRCQSGRHCCPERLVSPDCFTGGRQKKPPGRQPDAPTSPLHRCGGAGLARPETCPCPPVSGGVGGVRRAGSGPASSGSRSLPLLFCWCSLSAERRGVPAKPRERALGAQGAGRRRSPHPRPTWPRSAVLSRCRSVVIWEMPCFCSWREQIAVLKPSGSRDCRVLRMSSHQVEGSLVSVQVECSDRDLHSGVYGGSVHEAMTDLILLMGSLMDKKGKILIPGISEAVAPVTEEELALYDKIDFDLDEYTRDVGAETLLHGCKKDILMHRWR</sequence>
<accession>A0A667H5W5</accession>
<proteinExistence type="predicted"/>
<keyword evidence="1" id="KW-0645">Protease</keyword>
<keyword evidence="3" id="KW-0378">Hydrolase</keyword>
<feature type="region of interest" description="Disordered" evidence="4">
    <location>
        <begin position="124"/>
        <end position="150"/>
    </location>
</feature>
<dbReference type="AlphaFoldDB" id="A0A667H5W5"/>
<dbReference type="Ensembl" id="ENSLCNT00005025263.1">
    <property type="protein sequence ID" value="ENSLCNP00005022603.1"/>
    <property type="gene ID" value="ENSLCNG00005014720.1"/>
</dbReference>
<dbReference type="InterPro" id="IPR051458">
    <property type="entry name" value="Cyt/Met_Dipeptidase"/>
</dbReference>
<name>A0A667H5W5_LYNCA</name>
<evidence type="ECO:0008006" key="7">
    <source>
        <dbReference type="Google" id="ProtNLM"/>
    </source>
</evidence>
<evidence type="ECO:0000256" key="4">
    <source>
        <dbReference type="SAM" id="MobiDB-lite"/>
    </source>
</evidence>
<dbReference type="Gene3D" id="3.30.70.360">
    <property type="match status" value="1"/>
</dbReference>
<dbReference type="GO" id="GO:0005829">
    <property type="term" value="C:cytosol"/>
    <property type="evidence" value="ECO:0007669"/>
    <property type="project" value="TreeGrafter"/>
</dbReference>
<evidence type="ECO:0000256" key="2">
    <source>
        <dbReference type="ARBA" id="ARBA00022723"/>
    </source>
</evidence>
<dbReference type="GO" id="GO:0046872">
    <property type="term" value="F:metal ion binding"/>
    <property type="evidence" value="ECO:0007669"/>
    <property type="project" value="UniProtKB-KW"/>
</dbReference>
<evidence type="ECO:0000256" key="3">
    <source>
        <dbReference type="ARBA" id="ARBA00022801"/>
    </source>
</evidence>
<organism evidence="5 6">
    <name type="scientific">Lynx canadensis</name>
    <name type="common">Canada lynx</name>
    <name type="synonym">Felis canadensis</name>
    <dbReference type="NCBI Taxonomy" id="61383"/>
    <lineage>
        <taxon>Eukaryota</taxon>
        <taxon>Metazoa</taxon>
        <taxon>Chordata</taxon>
        <taxon>Craniata</taxon>
        <taxon>Vertebrata</taxon>
        <taxon>Euteleostomi</taxon>
        <taxon>Mammalia</taxon>
        <taxon>Eutheria</taxon>
        <taxon>Laurasiatheria</taxon>
        <taxon>Carnivora</taxon>
        <taxon>Feliformia</taxon>
        <taxon>Felidae</taxon>
        <taxon>Felinae</taxon>
        <taxon>Lynx</taxon>
    </lineage>
</organism>
<keyword evidence="6" id="KW-1185">Reference proteome</keyword>
<reference evidence="5" key="2">
    <citation type="submission" date="2025-09" db="UniProtKB">
        <authorList>
            <consortium name="Ensembl"/>
        </authorList>
    </citation>
    <scope>IDENTIFICATION</scope>
</reference>